<sequence length="332" mass="36582">MVETVYVVSLFVAVGVICPPLTEATGPSNPVPWPVRLGGTAYLLCYPLHSELSSVREALWSVYNPKHDNWTSILGIDRSNSQANCSWHIKSFANDSRYTLYGPNHIFLKLGKVIEEDIGTECRCSVSTWESVDLKPEGIHYILTLLDDSKEASPPTTPLATTTTWSASPPTTLPARTTTWPAFPPTTLPAMTTTWSVDGQWSNWGTWSSCTKTCGHGISTRERMCGNSHPAFGGVTCDGKPFEAEVCLVQTCPGHSSSNKAWKIGCLVLALLLASAIVVIIYMCYKCCKVPVTHAPQGDAVNNRNGIFYRNHKYWTEGQHHNDEDDDEMLNI</sequence>
<dbReference type="Proteomes" id="UP001159405">
    <property type="component" value="Unassembled WGS sequence"/>
</dbReference>
<comment type="caution">
    <text evidence="4">The sequence shown here is derived from an EMBL/GenBank/DDBJ whole genome shotgun (WGS) entry which is preliminary data.</text>
</comment>
<evidence type="ECO:0000256" key="2">
    <source>
        <dbReference type="SAM" id="Phobius"/>
    </source>
</evidence>
<keyword evidence="2" id="KW-1133">Transmembrane helix</keyword>
<name>A0ABN8NF98_9CNID</name>
<evidence type="ECO:0000313" key="4">
    <source>
        <dbReference type="EMBL" id="CAH3107078.1"/>
    </source>
</evidence>
<dbReference type="PRINTS" id="PR01705">
    <property type="entry name" value="TSP1REPEAT"/>
</dbReference>
<dbReference type="PANTHER" id="PTHR16311:SF3">
    <property type="entry name" value="THROMBOSPONDIN TYPE-1 DOMAIN-CONTAINING PROTEIN 1"/>
    <property type="match status" value="1"/>
</dbReference>
<feature type="region of interest" description="Disordered" evidence="1">
    <location>
        <begin position="152"/>
        <end position="171"/>
    </location>
</feature>
<feature type="signal peptide" evidence="3">
    <location>
        <begin position="1"/>
        <end position="24"/>
    </location>
</feature>
<evidence type="ECO:0000256" key="1">
    <source>
        <dbReference type="SAM" id="MobiDB-lite"/>
    </source>
</evidence>
<evidence type="ECO:0000313" key="5">
    <source>
        <dbReference type="Proteomes" id="UP001159405"/>
    </source>
</evidence>
<dbReference type="EMBL" id="CALNXK010000019">
    <property type="protein sequence ID" value="CAH3107078.1"/>
    <property type="molecule type" value="Genomic_DNA"/>
</dbReference>
<proteinExistence type="predicted"/>
<dbReference type="SMART" id="SM00209">
    <property type="entry name" value="TSP1"/>
    <property type="match status" value="1"/>
</dbReference>
<protein>
    <submittedName>
        <fullName evidence="4">Uncharacterized protein</fullName>
    </submittedName>
</protein>
<dbReference type="InterPro" id="IPR038877">
    <property type="entry name" value="THSD1"/>
</dbReference>
<accession>A0ABN8NF98</accession>
<dbReference type="PROSITE" id="PS50092">
    <property type="entry name" value="TSP1"/>
    <property type="match status" value="1"/>
</dbReference>
<feature type="chain" id="PRO_5046059444" evidence="3">
    <location>
        <begin position="25"/>
        <end position="332"/>
    </location>
</feature>
<reference evidence="4 5" key="1">
    <citation type="submission" date="2022-05" db="EMBL/GenBank/DDBJ databases">
        <authorList>
            <consortium name="Genoscope - CEA"/>
            <person name="William W."/>
        </authorList>
    </citation>
    <scope>NUCLEOTIDE SEQUENCE [LARGE SCALE GENOMIC DNA]</scope>
</reference>
<dbReference type="Pfam" id="PF00090">
    <property type="entry name" value="TSP_1"/>
    <property type="match status" value="1"/>
</dbReference>
<organism evidence="4 5">
    <name type="scientific">Porites lobata</name>
    <dbReference type="NCBI Taxonomy" id="104759"/>
    <lineage>
        <taxon>Eukaryota</taxon>
        <taxon>Metazoa</taxon>
        <taxon>Cnidaria</taxon>
        <taxon>Anthozoa</taxon>
        <taxon>Hexacorallia</taxon>
        <taxon>Scleractinia</taxon>
        <taxon>Fungiina</taxon>
        <taxon>Poritidae</taxon>
        <taxon>Porites</taxon>
    </lineage>
</organism>
<keyword evidence="2" id="KW-0472">Membrane</keyword>
<gene>
    <name evidence="4" type="ORF">PLOB_00015082</name>
</gene>
<dbReference type="PANTHER" id="PTHR16311">
    <property type="entry name" value="THROMBOSPONDIN TYPE I DOMAIN-CONTAINING 1"/>
    <property type="match status" value="1"/>
</dbReference>
<keyword evidence="5" id="KW-1185">Reference proteome</keyword>
<keyword evidence="3" id="KW-0732">Signal</keyword>
<evidence type="ECO:0000256" key="3">
    <source>
        <dbReference type="SAM" id="SignalP"/>
    </source>
</evidence>
<keyword evidence="2" id="KW-0812">Transmembrane</keyword>
<dbReference type="SUPFAM" id="SSF82895">
    <property type="entry name" value="TSP-1 type 1 repeat"/>
    <property type="match status" value="1"/>
</dbReference>
<feature type="transmembrane region" description="Helical" evidence="2">
    <location>
        <begin position="261"/>
        <end position="285"/>
    </location>
</feature>
<dbReference type="InterPro" id="IPR036383">
    <property type="entry name" value="TSP1_rpt_sf"/>
</dbReference>
<dbReference type="Gene3D" id="2.20.100.10">
    <property type="entry name" value="Thrombospondin type-1 (TSP1) repeat"/>
    <property type="match status" value="1"/>
</dbReference>
<dbReference type="InterPro" id="IPR000884">
    <property type="entry name" value="TSP1_rpt"/>
</dbReference>